<dbReference type="EMBL" id="JAIWQS010000008">
    <property type="protein sequence ID" value="KAJ8899888.1"/>
    <property type="molecule type" value="Genomic_DNA"/>
</dbReference>
<organism evidence="8 9">
    <name type="scientific">Erythroxylum novogranatense</name>
    <dbReference type="NCBI Taxonomy" id="1862640"/>
    <lineage>
        <taxon>Eukaryota</taxon>
        <taxon>Viridiplantae</taxon>
        <taxon>Streptophyta</taxon>
        <taxon>Embryophyta</taxon>
        <taxon>Tracheophyta</taxon>
        <taxon>Spermatophyta</taxon>
        <taxon>Magnoliopsida</taxon>
        <taxon>eudicotyledons</taxon>
        <taxon>Gunneridae</taxon>
        <taxon>Pentapetalae</taxon>
        <taxon>rosids</taxon>
        <taxon>fabids</taxon>
        <taxon>Malpighiales</taxon>
        <taxon>Erythroxylaceae</taxon>
        <taxon>Erythroxylum</taxon>
    </lineage>
</organism>
<dbReference type="AlphaFoldDB" id="A0AAV8UFP2"/>
<evidence type="ECO:0000259" key="7">
    <source>
        <dbReference type="PROSITE" id="PS51369"/>
    </source>
</evidence>
<reference evidence="8 9" key="1">
    <citation type="submission" date="2021-09" db="EMBL/GenBank/DDBJ databases">
        <title>Genomic insights and catalytic innovation underlie evolution of tropane alkaloids biosynthesis.</title>
        <authorList>
            <person name="Wang Y.-J."/>
            <person name="Tian T."/>
            <person name="Huang J.-P."/>
            <person name="Huang S.-X."/>
        </authorList>
    </citation>
    <scope>NUCLEOTIDE SEQUENCE [LARGE SCALE GENOMIC DNA]</scope>
    <source>
        <strain evidence="8">KIB-2018</strain>
        <tissue evidence="8">Leaf</tissue>
    </source>
</reference>
<feature type="region of interest" description="Disordered" evidence="6">
    <location>
        <begin position="1"/>
        <end position="59"/>
    </location>
</feature>
<comment type="subcellular location">
    <subcellularLocation>
        <location evidence="1">Nucleus</location>
    </subcellularLocation>
</comment>
<evidence type="ECO:0000256" key="2">
    <source>
        <dbReference type="ARBA" id="ARBA00023015"/>
    </source>
</evidence>
<feature type="compositionally biased region" description="Polar residues" evidence="6">
    <location>
        <begin position="186"/>
        <end position="195"/>
    </location>
</feature>
<dbReference type="GO" id="GO:0005634">
    <property type="term" value="C:nucleus"/>
    <property type="evidence" value="ECO:0007669"/>
    <property type="project" value="UniProtKB-SubCell"/>
</dbReference>
<dbReference type="PROSITE" id="PS51369">
    <property type="entry name" value="TCP"/>
    <property type="match status" value="1"/>
</dbReference>
<keyword evidence="4" id="KW-0804">Transcription</keyword>
<evidence type="ECO:0000256" key="5">
    <source>
        <dbReference type="ARBA" id="ARBA00023242"/>
    </source>
</evidence>
<keyword evidence="2" id="KW-0805">Transcription regulation</keyword>
<evidence type="ECO:0000256" key="1">
    <source>
        <dbReference type="ARBA" id="ARBA00004123"/>
    </source>
</evidence>
<dbReference type="GO" id="GO:0043565">
    <property type="term" value="F:sequence-specific DNA binding"/>
    <property type="evidence" value="ECO:0007669"/>
    <property type="project" value="TreeGrafter"/>
</dbReference>
<sequence length="195" mass="20776">MGSEMTLPGFSTSAQQQDTDKPNLNLLAQSQLDPTKRTRRPSSSMSKDRHTKVNGRGRRVRMPAMCAARIFQLTRELGLRSDGETIEWLLTQAEPAIIAATGTGTVPAGPISTGSGSIPISASPPSMPCMVSTTGQAIFSLTAPPSCRLDLDYRHMPFTALLLQPTAAAAAAVGEEPQQRNGGVDSEQQNRQNSV</sequence>
<dbReference type="PANTHER" id="PTHR31072">
    <property type="entry name" value="TRANSCRIPTION FACTOR TCP4-RELATED"/>
    <property type="match status" value="1"/>
</dbReference>
<evidence type="ECO:0000313" key="9">
    <source>
        <dbReference type="Proteomes" id="UP001159364"/>
    </source>
</evidence>
<feature type="compositionally biased region" description="Basic residues" evidence="6">
    <location>
        <begin position="49"/>
        <end position="59"/>
    </location>
</feature>
<dbReference type="InterPro" id="IPR005333">
    <property type="entry name" value="Transcription_factor_TCP"/>
</dbReference>
<keyword evidence="3" id="KW-0238">DNA-binding</keyword>
<name>A0AAV8UFP2_9ROSI</name>
<evidence type="ECO:0000256" key="3">
    <source>
        <dbReference type="ARBA" id="ARBA00023125"/>
    </source>
</evidence>
<keyword evidence="9" id="KW-1185">Reference proteome</keyword>
<dbReference type="GO" id="GO:0003700">
    <property type="term" value="F:DNA-binding transcription factor activity"/>
    <property type="evidence" value="ECO:0007669"/>
    <property type="project" value="InterPro"/>
</dbReference>
<dbReference type="Pfam" id="PF03634">
    <property type="entry name" value="TCP"/>
    <property type="match status" value="1"/>
</dbReference>
<evidence type="ECO:0000313" key="8">
    <source>
        <dbReference type="EMBL" id="KAJ8899888.1"/>
    </source>
</evidence>
<dbReference type="InterPro" id="IPR017887">
    <property type="entry name" value="TF_TCP_subgr"/>
</dbReference>
<protein>
    <recommendedName>
        <fullName evidence="7">TCP domain-containing protein</fullName>
    </recommendedName>
</protein>
<dbReference type="Proteomes" id="UP001159364">
    <property type="component" value="Linkage Group LG08"/>
</dbReference>
<comment type="caution">
    <text evidence="8">The sequence shown here is derived from an EMBL/GenBank/DDBJ whole genome shotgun (WGS) entry which is preliminary data.</text>
</comment>
<feature type="domain" description="TCP" evidence="7">
    <location>
        <begin position="46"/>
        <end position="100"/>
    </location>
</feature>
<evidence type="ECO:0000256" key="4">
    <source>
        <dbReference type="ARBA" id="ARBA00023163"/>
    </source>
</evidence>
<feature type="region of interest" description="Disordered" evidence="6">
    <location>
        <begin position="172"/>
        <end position="195"/>
    </location>
</feature>
<gene>
    <name evidence="8" type="ORF">K2173_019591</name>
</gene>
<proteinExistence type="predicted"/>
<accession>A0AAV8UFP2</accession>
<evidence type="ECO:0000256" key="6">
    <source>
        <dbReference type="SAM" id="MobiDB-lite"/>
    </source>
</evidence>
<keyword evidence="5" id="KW-0539">Nucleus</keyword>
<dbReference type="PANTHER" id="PTHR31072:SF91">
    <property type="entry name" value="TRANSCRIPTION FACTOR TCP6"/>
    <property type="match status" value="1"/>
</dbReference>